<keyword evidence="4" id="KW-1185">Reference proteome</keyword>
<protein>
    <submittedName>
        <fullName evidence="2">Uncharacterized protein</fullName>
    </submittedName>
</protein>
<reference evidence="2 4" key="1">
    <citation type="submission" date="2015-08" db="EMBL/GenBank/DDBJ databases">
        <title>Draft Genome Sequence of Rathayibacter sp. Strain VKM Ac-2596 Isolated from Leaf Gall Induced by Plant-Parasitic Nematodes.</title>
        <authorList>
            <person name="Vasilenko O.V."/>
            <person name="Starodumova I.P."/>
            <person name="Tarlachkov S.V."/>
            <person name="Dorofeeva L.V."/>
            <person name="Evtushenko L.I."/>
        </authorList>
    </citation>
    <scope>NUCLEOTIDE SEQUENCE [LARGE SCALE GENOMIC DNA]</scope>
    <source>
        <strain evidence="2 4">VKM Ac-2596</strain>
    </source>
</reference>
<evidence type="ECO:0000313" key="4">
    <source>
        <dbReference type="Proteomes" id="UP000076717"/>
    </source>
</evidence>
<proteinExistence type="predicted"/>
<dbReference type="EMBL" id="LIIN01000026">
    <property type="protein sequence ID" value="KZX21768.1"/>
    <property type="molecule type" value="Genomic_DNA"/>
</dbReference>
<dbReference type="Proteomes" id="UP000465031">
    <property type="component" value="Chromosome"/>
</dbReference>
<evidence type="ECO:0000313" key="2">
    <source>
        <dbReference type="EMBL" id="KZX21768.1"/>
    </source>
</evidence>
<evidence type="ECO:0000313" key="5">
    <source>
        <dbReference type="Proteomes" id="UP000465031"/>
    </source>
</evidence>
<dbReference type="RefSeq" id="WP_068209349.1">
    <property type="nucleotide sequence ID" value="NZ_CP047186.1"/>
</dbReference>
<keyword evidence="1" id="KW-0812">Transmembrane</keyword>
<dbReference type="EMBL" id="CP047186">
    <property type="protein sequence ID" value="QHC54486.1"/>
    <property type="molecule type" value="Genomic_DNA"/>
</dbReference>
<evidence type="ECO:0000313" key="3">
    <source>
        <dbReference type="EMBL" id="QHC54486.1"/>
    </source>
</evidence>
<feature type="transmembrane region" description="Helical" evidence="1">
    <location>
        <begin position="78"/>
        <end position="98"/>
    </location>
</feature>
<name>A0A162GRV7_9MICO</name>
<keyword evidence="1" id="KW-0472">Membrane</keyword>
<organism evidence="2 4">
    <name type="scientific">Rathayibacter tanaceti</name>
    <dbReference type="NCBI Taxonomy" id="1671680"/>
    <lineage>
        <taxon>Bacteria</taxon>
        <taxon>Bacillati</taxon>
        <taxon>Actinomycetota</taxon>
        <taxon>Actinomycetes</taxon>
        <taxon>Micrococcales</taxon>
        <taxon>Microbacteriaceae</taxon>
        <taxon>Rathayibacter</taxon>
    </lineage>
</organism>
<dbReference type="Proteomes" id="UP000076717">
    <property type="component" value="Unassembled WGS sequence"/>
</dbReference>
<sequence>MALRLRRFRVFVGVLAATIAGGLLVGSAAVQPRSGVPFQYPLAMAVPAAIGTALIALSRSALARWERTASRPMRALNLAVTALELALALVALLPLALVTGPEQGYVSAARNLLGFTGLAAIGSALGGPRSSWLLPLLVLAIPPFFFPSAEADSLGLVTFYAQPDSAANALVSCVLLGGLGLALTAVRRRR</sequence>
<accession>A0A162GRV7</accession>
<reference evidence="3" key="3">
    <citation type="submission" date="2019-12" db="EMBL/GenBank/DDBJ databases">
        <title>Complete and Draft Genome Sequences of New Strains and Members of Some Known Species of the Genus Rathayibacter isolated from Plants.</title>
        <authorList>
            <person name="Tarlachkov S.V."/>
            <person name="Starodumova I.P."/>
            <person name="Dorofeeva L.V."/>
            <person name="Prisyazhnaya N.V."/>
            <person name="Leyn S.A."/>
            <person name="Zlamal J.E."/>
            <person name="Elane M.L."/>
            <person name="Osterman A.L."/>
            <person name="Nadler S.A."/>
            <person name="Subbotin S.A."/>
            <person name="Evtushenko L.I."/>
        </authorList>
    </citation>
    <scope>NUCLEOTIDE SEQUENCE</scope>
    <source>
        <strain evidence="3">VKM Ac-2761</strain>
    </source>
</reference>
<feature type="transmembrane region" description="Helical" evidence="1">
    <location>
        <begin position="38"/>
        <end position="57"/>
    </location>
</feature>
<keyword evidence="1" id="KW-1133">Transmembrane helix</keyword>
<dbReference type="AlphaFoldDB" id="A0A162GRV7"/>
<feature type="transmembrane region" description="Helical" evidence="1">
    <location>
        <begin position="169"/>
        <end position="186"/>
    </location>
</feature>
<dbReference type="OrthoDB" id="3378368at2"/>
<feature type="transmembrane region" description="Helical" evidence="1">
    <location>
        <begin position="132"/>
        <end position="149"/>
    </location>
</feature>
<feature type="transmembrane region" description="Helical" evidence="1">
    <location>
        <begin position="104"/>
        <end position="125"/>
    </location>
</feature>
<gene>
    <name evidence="2" type="ORF">ACH61_01072</name>
    <name evidence="3" type="ORF">GSU10_01620</name>
</gene>
<reference evidence="5" key="2">
    <citation type="submission" date="2019-12" db="EMBL/GenBank/DDBJ databases">
        <title>Complete and draft genome sequences of new strains and members of some known species of the genus Rathayibacter isolated from plants.</title>
        <authorList>
            <person name="Tarlachkov S.V."/>
            <person name="Starodumova I.P."/>
            <person name="Dorofeeva L.V."/>
            <person name="Prisyazhnaya N.V."/>
            <person name="Leyn S."/>
            <person name="Zlamal J."/>
            <person name="Elan M."/>
            <person name="Osterman A.L."/>
            <person name="Nadler S."/>
            <person name="Subbotin S.A."/>
            <person name="Evtushenko L.I."/>
        </authorList>
    </citation>
    <scope>NUCLEOTIDE SEQUENCE [LARGE SCALE GENOMIC DNA]</scope>
    <source>
        <strain evidence="5">VKM Ac-2761</strain>
    </source>
</reference>
<evidence type="ECO:0000256" key="1">
    <source>
        <dbReference type="SAM" id="Phobius"/>
    </source>
</evidence>
<dbReference type="KEGG" id="rte:GSU10_01620"/>